<evidence type="ECO:0000313" key="3">
    <source>
        <dbReference type="EMBL" id="AUX39738.1"/>
    </source>
</evidence>
<dbReference type="PROSITE" id="PS51257">
    <property type="entry name" value="PROKAR_LIPOPROTEIN"/>
    <property type="match status" value="1"/>
</dbReference>
<dbReference type="AlphaFoldDB" id="A0A2L0EKE3"/>
<feature type="chain" id="PRO_5014798119" description="Secreted protein" evidence="2">
    <location>
        <begin position="21"/>
        <end position="252"/>
    </location>
</feature>
<reference evidence="3 4" key="1">
    <citation type="submission" date="2015-09" db="EMBL/GenBank/DDBJ databases">
        <title>Sorangium comparison.</title>
        <authorList>
            <person name="Zaburannyi N."/>
            <person name="Bunk B."/>
            <person name="Overmann J."/>
            <person name="Mueller R."/>
        </authorList>
    </citation>
    <scope>NUCLEOTIDE SEQUENCE [LARGE SCALE GENOMIC DNA]</scope>
    <source>
        <strain evidence="3 4">So ce26</strain>
    </source>
</reference>
<dbReference type="RefSeq" id="WP_104977659.1">
    <property type="nucleotide sequence ID" value="NZ_CP012673.1"/>
</dbReference>
<proteinExistence type="predicted"/>
<dbReference type="EMBL" id="CP012673">
    <property type="protein sequence ID" value="AUX39738.1"/>
    <property type="molecule type" value="Genomic_DNA"/>
</dbReference>
<evidence type="ECO:0000256" key="2">
    <source>
        <dbReference type="SAM" id="SignalP"/>
    </source>
</evidence>
<evidence type="ECO:0008006" key="5">
    <source>
        <dbReference type="Google" id="ProtNLM"/>
    </source>
</evidence>
<evidence type="ECO:0000256" key="1">
    <source>
        <dbReference type="SAM" id="MobiDB-lite"/>
    </source>
</evidence>
<protein>
    <recommendedName>
        <fullName evidence="5">Secreted protein</fullName>
    </recommendedName>
</protein>
<gene>
    <name evidence="3" type="ORF">SOCE26_011330</name>
</gene>
<organism evidence="3 4">
    <name type="scientific">Sorangium cellulosum</name>
    <name type="common">Polyangium cellulosum</name>
    <dbReference type="NCBI Taxonomy" id="56"/>
    <lineage>
        <taxon>Bacteria</taxon>
        <taxon>Pseudomonadati</taxon>
        <taxon>Myxococcota</taxon>
        <taxon>Polyangia</taxon>
        <taxon>Polyangiales</taxon>
        <taxon>Polyangiaceae</taxon>
        <taxon>Sorangium</taxon>
    </lineage>
</organism>
<accession>A0A2L0EKE3</accession>
<name>A0A2L0EKE3_SORCE</name>
<dbReference type="OrthoDB" id="5522577at2"/>
<sequence length="252" mass="27550">MNMRTSLLVMVAAAVGALSACNWTVGDCYPIEERSSGVGAGPGWDPVPVYSSSASGDFGAEPPEDPQDGSARKIQCNKSDTEEEEEEERPTESPTSPQDPCPGVVDTSGDGAIFLSCSDACSSKCPPGLGPFVNFEPSDFPFVTTIEDDGKDDAGGWQEANVKLKFERYYIPHSVKIWYCPFVIGMPIRAEFMGKIDPDLAASLSEEVTEYVGRRVDYKLPQGIFCERFIGAVQERFDFKYELLGAKVRKVR</sequence>
<feature type="signal peptide" evidence="2">
    <location>
        <begin position="1"/>
        <end position="20"/>
    </location>
</feature>
<feature type="region of interest" description="Disordered" evidence="1">
    <location>
        <begin position="35"/>
        <end position="105"/>
    </location>
</feature>
<evidence type="ECO:0000313" key="4">
    <source>
        <dbReference type="Proteomes" id="UP000238348"/>
    </source>
</evidence>
<keyword evidence="2" id="KW-0732">Signal</keyword>
<dbReference type="Proteomes" id="UP000238348">
    <property type="component" value="Chromosome"/>
</dbReference>